<keyword evidence="3" id="KW-0732">Signal</keyword>
<name>A0A9W8ECS8_9FUNG</name>
<gene>
    <name evidence="5" type="ORF">H4R34_003828</name>
</gene>
<dbReference type="InterPro" id="IPR054364">
    <property type="entry name" value="Ca3427-like_PBP2"/>
</dbReference>
<dbReference type="PANTHER" id="PTHR30024">
    <property type="entry name" value="ALIPHATIC SULFONATES-BINDING PROTEIN-RELATED"/>
    <property type="match status" value="1"/>
</dbReference>
<sequence>MKLRLGVVPEHFSSPVFLYEQSKAFAARGLDVEVVVCEAGTGDMVRRLQSGELDLAFCVTEGLTTAVANDGGQSIQIVGTYVESPLCWSVSTGYNNHQLSMDQLNHGGTIGISRFGSGSHIMALYMAQVHNEANTSAAQPLSASPFTFKVLHNLAGLAEGAQTGAIDAFLWEVFTTKHLYDAHALRPVGQVVPPWSSFTIAARVDQVLSTVQGAETVRLFLAVLNDAVADFLHGMAESGPQPSLAFLMDRFNYSQDDALAWFKTVRYPQNVSHVSRDEISRCVKTLTAAGAIKATDVDLDALVNPTVAQWQ</sequence>
<accession>A0A9W8ECS8</accession>
<organism evidence="5 6">
    <name type="scientific">Dimargaris verticillata</name>
    <dbReference type="NCBI Taxonomy" id="2761393"/>
    <lineage>
        <taxon>Eukaryota</taxon>
        <taxon>Fungi</taxon>
        <taxon>Fungi incertae sedis</taxon>
        <taxon>Zoopagomycota</taxon>
        <taxon>Kickxellomycotina</taxon>
        <taxon>Dimargaritomycetes</taxon>
        <taxon>Dimargaritales</taxon>
        <taxon>Dimargaritaceae</taxon>
        <taxon>Dimargaris</taxon>
    </lineage>
</organism>
<evidence type="ECO:0000313" key="5">
    <source>
        <dbReference type="EMBL" id="KAJ1976829.1"/>
    </source>
</evidence>
<dbReference type="GO" id="GO:0042597">
    <property type="term" value="C:periplasmic space"/>
    <property type="evidence" value="ECO:0007669"/>
    <property type="project" value="UniProtKB-SubCell"/>
</dbReference>
<proteinExistence type="inferred from homology"/>
<evidence type="ECO:0000256" key="3">
    <source>
        <dbReference type="ARBA" id="ARBA00022729"/>
    </source>
</evidence>
<keyword evidence="6" id="KW-1185">Reference proteome</keyword>
<dbReference type="OrthoDB" id="1363at2759"/>
<reference evidence="5" key="1">
    <citation type="submission" date="2022-07" db="EMBL/GenBank/DDBJ databases">
        <title>Phylogenomic reconstructions and comparative analyses of Kickxellomycotina fungi.</title>
        <authorList>
            <person name="Reynolds N.K."/>
            <person name="Stajich J.E."/>
            <person name="Barry K."/>
            <person name="Grigoriev I.V."/>
            <person name="Crous P."/>
            <person name="Smith M.E."/>
        </authorList>
    </citation>
    <scope>NUCLEOTIDE SEQUENCE</scope>
    <source>
        <strain evidence="5">RSA 567</strain>
    </source>
</reference>
<evidence type="ECO:0000256" key="2">
    <source>
        <dbReference type="ARBA" id="ARBA00010742"/>
    </source>
</evidence>
<comment type="subcellular location">
    <subcellularLocation>
        <location evidence="1">Periplasm</location>
    </subcellularLocation>
</comment>
<dbReference type="SUPFAM" id="SSF53850">
    <property type="entry name" value="Periplasmic binding protein-like II"/>
    <property type="match status" value="1"/>
</dbReference>
<protein>
    <recommendedName>
        <fullName evidence="4">Ca3427-like PBP 2 domain-containing protein</fullName>
    </recommendedName>
</protein>
<dbReference type="AlphaFoldDB" id="A0A9W8ECS8"/>
<evidence type="ECO:0000259" key="4">
    <source>
        <dbReference type="Pfam" id="PF22384"/>
    </source>
</evidence>
<evidence type="ECO:0000256" key="1">
    <source>
        <dbReference type="ARBA" id="ARBA00004418"/>
    </source>
</evidence>
<dbReference type="Gene3D" id="3.40.190.10">
    <property type="entry name" value="Periplasmic binding protein-like II"/>
    <property type="match status" value="2"/>
</dbReference>
<dbReference type="EMBL" id="JANBQB010000397">
    <property type="protein sequence ID" value="KAJ1976829.1"/>
    <property type="molecule type" value="Genomic_DNA"/>
</dbReference>
<comment type="caution">
    <text evidence="5">The sequence shown here is derived from an EMBL/GenBank/DDBJ whole genome shotgun (WGS) entry which is preliminary data.</text>
</comment>
<dbReference type="Proteomes" id="UP001151582">
    <property type="component" value="Unassembled WGS sequence"/>
</dbReference>
<feature type="domain" description="Ca3427-like PBP 2" evidence="4">
    <location>
        <begin position="88"/>
        <end position="191"/>
    </location>
</feature>
<evidence type="ECO:0000313" key="6">
    <source>
        <dbReference type="Proteomes" id="UP001151582"/>
    </source>
</evidence>
<comment type="similarity">
    <text evidence="2">Belongs to the bacterial solute-binding protein SsuA/TauA family.</text>
</comment>
<dbReference type="Pfam" id="PF22384">
    <property type="entry name" value="PBP2_Ca3427_like"/>
    <property type="match status" value="1"/>
</dbReference>
<dbReference type="PANTHER" id="PTHR30024:SF47">
    <property type="entry name" value="TAURINE-BINDING PERIPLASMIC PROTEIN"/>
    <property type="match status" value="1"/>
</dbReference>